<dbReference type="PANTHER" id="PTHR33371">
    <property type="entry name" value="INTERMEMBRANE PHOSPHOLIPID TRANSPORT SYSTEM BINDING PROTEIN MLAD-RELATED"/>
    <property type="match status" value="1"/>
</dbReference>
<accession>A0A2I1R1D7</accession>
<reference evidence="3 4" key="1">
    <citation type="submission" date="2017-12" db="EMBL/GenBank/DDBJ databases">
        <title>Phylogenetic diversity of female urinary microbiome.</title>
        <authorList>
            <person name="Thomas-White K."/>
            <person name="Wolfe A.J."/>
        </authorList>
    </citation>
    <scope>NUCLEOTIDE SEQUENCE [LARGE SCALE GENOMIC DNA]</scope>
    <source>
        <strain evidence="3 4">UMB0777</strain>
    </source>
</reference>
<proteinExistence type="predicted"/>
<dbReference type="Proteomes" id="UP000234662">
    <property type="component" value="Unassembled WGS sequence"/>
</dbReference>
<evidence type="ECO:0000256" key="1">
    <source>
        <dbReference type="SAM" id="Phobius"/>
    </source>
</evidence>
<dbReference type="Pfam" id="PF02470">
    <property type="entry name" value="MlaD"/>
    <property type="match status" value="1"/>
</dbReference>
<dbReference type="EMBL" id="PKJC01000037">
    <property type="protein sequence ID" value="PKZ62950.1"/>
    <property type="molecule type" value="Genomic_DNA"/>
</dbReference>
<feature type="transmembrane region" description="Helical" evidence="1">
    <location>
        <begin position="21"/>
        <end position="39"/>
    </location>
</feature>
<name>A0A2I1R1D7_9ACTN</name>
<evidence type="ECO:0000259" key="2">
    <source>
        <dbReference type="Pfam" id="PF02470"/>
    </source>
</evidence>
<dbReference type="PANTHER" id="PTHR33371:SF4">
    <property type="entry name" value="INTERMEMBRANE PHOSPHOLIPID TRANSPORT SYSTEM BINDING PROTEIN MLAD"/>
    <property type="match status" value="1"/>
</dbReference>
<dbReference type="InterPro" id="IPR052336">
    <property type="entry name" value="MlaD_Phospholipid_Transporter"/>
</dbReference>
<comment type="caution">
    <text evidence="3">The sequence shown here is derived from an EMBL/GenBank/DDBJ whole genome shotgun (WGS) entry which is preliminary data.</text>
</comment>
<dbReference type="InterPro" id="IPR003399">
    <property type="entry name" value="Mce/MlaD"/>
</dbReference>
<keyword evidence="1" id="KW-1133">Transmembrane helix</keyword>
<evidence type="ECO:0000313" key="3">
    <source>
        <dbReference type="EMBL" id="PKZ62950.1"/>
    </source>
</evidence>
<sequence length="331" mass="36065">MKAWFRRFFRDVSAHQRAIGLGALIVTAVVVAATVLVYLRPPGQQTVSFVTDDAVSIKQGLDVRVAGVSVGSVESVELGADEVEVTTKIDDHVFIGDNTSVQVRMLTAVGGYFVTLVPAGNSPLGSKVIPSAKVVVPYSISDVLQEAPRITGEVRARELDANIQQVSRALTSNSSSVGSMIQGLDSIATIMDQQREQVSTTLDLAQDYLATFTRDREFLFNLIKKIERVLTRYNATWAGFNETYNLLGEVVDRISPLTWFYYHNKEELKAAVTTLRNGFRSIQEDMNPMIDQLTAILDGLRKMAGPGGVRKALGGVVLASDVCVPVPGKRC</sequence>
<keyword evidence="1" id="KW-0812">Transmembrane</keyword>
<organism evidence="3 4">
    <name type="scientific">Gordonia terrae</name>
    <dbReference type="NCBI Taxonomy" id="2055"/>
    <lineage>
        <taxon>Bacteria</taxon>
        <taxon>Bacillati</taxon>
        <taxon>Actinomycetota</taxon>
        <taxon>Actinomycetes</taxon>
        <taxon>Mycobacteriales</taxon>
        <taxon>Gordoniaceae</taxon>
        <taxon>Gordonia</taxon>
    </lineage>
</organism>
<protein>
    <submittedName>
        <fullName evidence="3">Mammalian cell entry protein</fullName>
    </submittedName>
</protein>
<keyword evidence="1" id="KW-0472">Membrane</keyword>
<gene>
    <name evidence="3" type="ORF">CYJ73_24335</name>
</gene>
<dbReference type="AlphaFoldDB" id="A0A2I1R1D7"/>
<feature type="domain" description="Mce/MlaD" evidence="2">
    <location>
        <begin position="45"/>
        <end position="118"/>
    </location>
</feature>
<evidence type="ECO:0000313" key="4">
    <source>
        <dbReference type="Proteomes" id="UP000234662"/>
    </source>
</evidence>